<dbReference type="OrthoDB" id="1877533at2759"/>
<evidence type="ECO:0000259" key="2">
    <source>
        <dbReference type="Pfam" id="PF03107"/>
    </source>
</evidence>
<reference evidence="3 4" key="1">
    <citation type="journal article" date="2017" name="Mol. Plant">
        <title>The Genome of Medicinal Plant Macleaya cordata Provides New Insights into Benzylisoquinoline Alkaloids Metabolism.</title>
        <authorList>
            <person name="Liu X."/>
            <person name="Liu Y."/>
            <person name="Huang P."/>
            <person name="Ma Y."/>
            <person name="Qing Z."/>
            <person name="Tang Q."/>
            <person name="Cao H."/>
            <person name="Cheng P."/>
            <person name="Zheng Y."/>
            <person name="Yuan Z."/>
            <person name="Zhou Y."/>
            <person name="Liu J."/>
            <person name="Tang Z."/>
            <person name="Zhuo Y."/>
            <person name="Zhang Y."/>
            <person name="Yu L."/>
            <person name="Huang J."/>
            <person name="Yang P."/>
            <person name="Peng Q."/>
            <person name="Zhang J."/>
            <person name="Jiang W."/>
            <person name="Zhang Z."/>
            <person name="Lin K."/>
            <person name="Ro D.K."/>
            <person name="Chen X."/>
            <person name="Xiong X."/>
            <person name="Shang Y."/>
            <person name="Huang S."/>
            <person name="Zeng J."/>
        </authorList>
    </citation>
    <scope>NUCLEOTIDE SEQUENCE [LARGE SCALE GENOMIC DNA]</scope>
    <source>
        <strain evidence="4">cv. BLH2017</strain>
        <tissue evidence="3">Root</tissue>
    </source>
</reference>
<dbReference type="OMA" id="QGQARPN"/>
<keyword evidence="1" id="KW-0677">Repeat</keyword>
<feature type="domain" description="DC1" evidence="2">
    <location>
        <begin position="70"/>
        <end position="118"/>
    </location>
</feature>
<dbReference type="AlphaFoldDB" id="A0A200RAE1"/>
<organism evidence="3 4">
    <name type="scientific">Macleaya cordata</name>
    <name type="common">Five-seeded plume-poppy</name>
    <name type="synonym">Bocconia cordata</name>
    <dbReference type="NCBI Taxonomy" id="56857"/>
    <lineage>
        <taxon>Eukaryota</taxon>
        <taxon>Viridiplantae</taxon>
        <taxon>Streptophyta</taxon>
        <taxon>Embryophyta</taxon>
        <taxon>Tracheophyta</taxon>
        <taxon>Spermatophyta</taxon>
        <taxon>Magnoliopsida</taxon>
        <taxon>Ranunculales</taxon>
        <taxon>Papaveraceae</taxon>
        <taxon>Papaveroideae</taxon>
        <taxon>Macleaya</taxon>
    </lineage>
</organism>
<dbReference type="PANTHER" id="PTHR46288:SF80">
    <property type="entry name" value="CYSTEINE_HISTIDINE-RICH C1 DOMAIN FAMILY PROTEIN"/>
    <property type="match status" value="1"/>
</dbReference>
<evidence type="ECO:0000256" key="1">
    <source>
        <dbReference type="ARBA" id="ARBA00022737"/>
    </source>
</evidence>
<gene>
    <name evidence="3" type="ORF">BVC80_8587g9</name>
</gene>
<evidence type="ECO:0000313" key="3">
    <source>
        <dbReference type="EMBL" id="OVA19678.1"/>
    </source>
</evidence>
<evidence type="ECO:0000313" key="4">
    <source>
        <dbReference type="Proteomes" id="UP000195402"/>
    </source>
</evidence>
<feature type="domain" description="DC1" evidence="2">
    <location>
        <begin position="14"/>
        <end position="60"/>
    </location>
</feature>
<comment type="caution">
    <text evidence="3">The sequence shown here is derived from an EMBL/GenBank/DDBJ whole genome shotgun (WGS) entry which is preliminary data.</text>
</comment>
<keyword evidence="4" id="KW-1185">Reference proteome</keyword>
<sequence>MVGKLNYNPYIKHFSHEHPLELSNIQIKTLKPSSCSGCKLEPFGWIYTCKTCNYILHISCSQMPQLINHPSHPNHPLSLLPSPPYPEGFFNCDACNRQGHGFCYHCTACNFDIHISCASLPLALNHRAHHHPLNLTFHLPYQTKGFSCDICRNLGSNSWIYRCNLCEFDAHLDCARTTANQNAFVQQSHQTFQHHHSFPGANHPPPRVNNTTQLPNYYVNTSPNVGVMQSNVRPVQINPPPVNYALNNNTVMGMAIQGFVDGVAQQAGQNFVQSLLGSSSAAGGNNNGGSSSFTTDFGGSIFNGDSSTSGLGMFEDSTNSLGSIG</sequence>
<dbReference type="FunCoup" id="A0A200RAE1">
    <property type="interactions" value="182"/>
</dbReference>
<feature type="domain" description="DC1" evidence="2">
    <location>
        <begin position="129"/>
        <end position="175"/>
    </location>
</feature>
<dbReference type="Proteomes" id="UP000195402">
    <property type="component" value="Unassembled WGS sequence"/>
</dbReference>
<protein>
    <submittedName>
        <fullName evidence="3">C1-like</fullName>
    </submittedName>
</protein>
<dbReference type="PANTHER" id="PTHR46288">
    <property type="entry name" value="PHORBOL-ESTER/DAG-TYPE DOMAIN-CONTAINING PROTEIN"/>
    <property type="match status" value="1"/>
</dbReference>
<dbReference type="InterPro" id="IPR004146">
    <property type="entry name" value="DC1"/>
</dbReference>
<dbReference type="InterPro" id="IPR046349">
    <property type="entry name" value="C1-like_sf"/>
</dbReference>
<name>A0A200RAE1_MACCD</name>
<proteinExistence type="predicted"/>
<dbReference type="SUPFAM" id="SSF57889">
    <property type="entry name" value="Cysteine-rich domain"/>
    <property type="match status" value="1"/>
</dbReference>
<dbReference type="Pfam" id="PF03107">
    <property type="entry name" value="C1_2"/>
    <property type="match status" value="3"/>
</dbReference>
<dbReference type="InParanoid" id="A0A200RAE1"/>
<dbReference type="EMBL" id="MVGT01000181">
    <property type="protein sequence ID" value="OVA19678.1"/>
    <property type="molecule type" value="Genomic_DNA"/>
</dbReference>
<accession>A0A200RAE1</accession>